<name>A0A6J5KNQ7_9CAUD</name>
<sequence length="123" mass="13854">MRLRDLYEDAVAPTPKRLKNTLPPTFMMTTLPNSNGYPQYRHGLALAVALAVERGEVEFDKASMWNQNQTVICYTPQEEEILRLANKLIGAPATPVSTKRSQESDWVNKVSVTSRSRPSMDSE</sequence>
<evidence type="ECO:0000313" key="2">
    <source>
        <dbReference type="EMBL" id="CAB4122995.1"/>
    </source>
</evidence>
<accession>A0A6J5KNQ7</accession>
<protein>
    <submittedName>
        <fullName evidence="2">Uncharacterized protein</fullName>
    </submittedName>
</protein>
<organism evidence="2">
    <name type="scientific">uncultured Caudovirales phage</name>
    <dbReference type="NCBI Taxonomy" id="2100421"/>
    <lineage>
        <taxon>Viruses</taxon>
        <taxon>Duplodnaviria</taxon>
        <taxon>Heunggongvirae</taxon>
        <taxon>Uroviricota</taxon>
        <taxon>Caudoviricetes</taxon>
        <taxon>Peduoviridae</taxon>
        <taxon>Maltschvirus</taxon>
        <taxon>Maltschvirus maltsch</taxon>
    </lineage>
</organism>
<reference evidence="2" key="1">
    <citation type="submission" date="2020-04" db="EMBL/GenBank/DDBJ databases">
        <authorList>
            <person name="Chiriac C."/>
            <person name="Salcher M."/>
            <person name="Ghai R."/>
            <person name="Kavagutti S V."/>
        </authorList>
    </citation>
    <scope>NUCLEOTIDE SEQUENCE</scope>
</reference>
<proteinExistence type="predicted"/>
<feature type="region of interest" description="Disordered" evidence="1">
    <location>
        <begin position="94"/>
        <end position="123"/>
    </location>
</feature>
<gene>
    <name evidence="2" type="ORF">UFOVP29_154</name>
</gene>
<dbReference type="EMBL" id="LR796167">
    <property type="protein sequence ID" value="CAB4122995.1"/>
    <property type="molecule type" value="Genomic_DNA"/>
</dbReference>
<evidence type="ECO:0000256" key="1">
    <source>
        <dbReference type="SAM" id="MobiDB-lite"/>
    </source>
</evidence>